<keyword evidence="1" id="KW-0472">Membrane</keyword>
<feature type="transmembrane region" description="Helical" evidence="1">
    <location>
        <begin position="86"/>
        <end position="108"/>
    </location>
</feature>
<evidence type="ECO:0000313" key="3">
    <source>
        <dbReference type="Proteomes" id="UP000184130"/>
    </source>
</evidence>
<dbReference type="EMBL" id="FRBD01000015">
    <property type="protein sequence ID" value="SHK88108.1"/>
    <property type="molecule type" value="Genomic_DNA"/>
</dbReference>
<dbReference type="AlphaFoldDB" id="A0A1M6W386"/>
<evidence type="ECO:0000256" key="1">
    <source>
        <dbReference type="SAM" id="Phobius"/>
    </source>
</evidence>
<evidence type="ECO:0000313" key="2">
    <source>
        <dbReference type="EMBL" id="SHK88108.1"/>
    </source>
</evidence>
<proteinExistence type="predicted"/>
<reference evidence="2 3" key="1">
    <citation type="submission" date="2016-11" db="EMBL/GenBank/DDBJ databases">
        <authorList>
            <person name="Jaros S."/>
            <person name="Januszkiewicz K."/>
            <person name="Wedrychowicz H."/>
        </authorList>
    </citation>
    <scope>NUCLEOTIDE SEQUENCE [LARGE SCALE GENOMIC DNA]</scope>
    <source>
        <strain evidence="2 3">KHT3</strain>
    </source>
</reference>
<keyword evidence="1" id="KW-1133">Transmembrane helix</keyword>
<feature type="transmembrane region" description="Helical" evidence="1">
    <location>
        <begin position="114"/>
        <end position="133"/>
    </location>
</feature>
<accession>A0A1M6W386</accession>
<organism evidence="2 3">
    <name type="scientific">Xylanibacter ruminicola</name>
    <name type="common">Prevotella ruminicola</name>
    <dbReference type="NCBI Taxonomy" id="839"/>
    <lineage>
        <taxon>Bacteria</taxon>
        <taxon>Pseudomonadati</taxon>
        <taxon>Bacteroidota</taxon>
        <taxon>Bacteroidia</taxon>
        <taxon>Bacteroidales</taxon>
        <taxon>Prevotellaceae</taxon>
        <taxon>Xylanibacter</taxon>
    </lineage>
</organism>
<dbReference type="OrthoDB" id="1120636at2"/>
<dbReference type="Proteomes" id="UP000184130">
    <property type="component" value="Unassembled WGS sequence"/>
</dbReference>
<sequence length="147" mass="15831">MSNKISHSGVIHSIKDGCIKVQIVQTSACAACKVANHCRSTLSLGSSKNAAESKVKMVDVFGADTKRYKVGQQVTVWASKDVANQALLLGFGVPFLILICVLMVALKLTDSEGVAALTALGSLVPYYSALWLMRDKIQQRISFNLDN</sequence>
<name>A0A1M6W386_XYLRU</name>
<dbReference type="RefSeq" id="WP_073209149.1">
    <property type="nucleotide sequence ID" value="NZ_FRBD01000015.1"/>
</dbReference>
<keyword evidence="1" id="KW-0812">Transmembrane</keyword>
<dbReference type="Pfam" id="PF04246">
    <property type="entry name" value="RseC_MucC"/>
    <property type="match status" value="1"/>
</dbReference>
<gene>
    <name evidence="2" type="ORF">SAMN05216463_11521</name>
</gene>
<protein>
    <submittedName>
        <fullName evidence="2">Positive regulator of sigma(E), RseC/MucC</fullName>
    </submittedName>
</protein>